<feature type="transmembrane region" description="Helical" evidence="6">
    <location>
        <begin position="94"/>
        <end position="113"/>
    </location>
</feature>
<dbReference type="InterPro" id="IPR011701">
    <property type="entry name" value="MFS"/>
</dbReference>
<feature type="transmembrane region" description="Helical" evidence="6">
    <location>
        <begin position="119"/>
        <end position="137"/>
    </location>
</feature>
<dbReference type="Proteomes" id="UP000610303">
    <property type="component" value="Unassembled WGS sequence"/>
</dbReference>
<feature type="transmembrane region" description="Helical" evidence="6">
    <location>
        <begin position="187"/>
        <end position="203"/>
    </location>
</feature>
<evidence type="ECO:0000256" key="1">
    <source>
        <dbReference type="ARBA" id="ARBA00004651"/>
    </source>
</evidence>
<feature type="transmembrane region" description="Helical" evidence="6">
    <location>
        <begin position="358"/>
        <end position="380"/>
    </location>
</feature>
<comment type="caution">
    <text evidence="8">The sequence shown here is derived from an EMBL/GenBank/DDBJ whole genome shotgun (WGS) entry which is preliminary data.</text>
</comment>
<keyword evidence="3 6" id="KW-1133">Transmembrane helix</keyword>
<feature type="transmembrane region" description="Helical" evidence="6">
    <location>
        <begin position="158"/>
        <end position="181"/>
    </location>
</feature>
<keyword evidence="4 6" id="KW-0472">Membrane</keyword>
<dbReference type="GO" id="GO:0022857">
    <property type="term" value="F:transmembrane transporter activity"/>
    <property type="evidence" value="ECO:0007669"/>
    <property type="project" value="InterPro"/>
</dbReference>
<comment type="subcellular location">
    <subcellularLocation>
        <location evidence="1">Cell membrane</location>
        <topology evidence="1">Multi-pass membrane protein</topology>
    </subcellularLocation>
</comment>
<feature type="region of interest" description="Disordered" evidence="5">
    <location>
        <begin position="1"/>
        <end position="26"/>
    </location>
</feature>
<dbReference type="Gene3D" id="1.20.1250.20">
    <property type="entry name" value="MFS general substrate transporter like domains"/>
    <property type="match status" value="2"/>
</dbReference>
<feature type="transmembrane region" description="Helical" evidence="6">
    <location>
        <begin position="300"/>
        <end position="318"/>
    </location>
</feature>
<feature type="transmembrane region" description="Helical" evidence="6">
    <location>
        <begin position="273"/>
        <end position="293"/>
    </location>
</feature>
<feature type="transmembrane region" description="Helical" evidence="6">
    <location>
        <begin position="235"/>
        <end position="261"/>
    </location>
</feature>
<evidence type="ECO:0000313" key="9">
    <source>
        <dbReference type="Proteomes" id="UP000610303"/>
    </source>
</evidence>
<evidence type="ECO:0000313" key="8">
    <source>
        <dbReference type="EMBL" id="GGR34289.1"/>
    </source>
</evidence>
<protein>
    <submittedName>
        <fullName evidence="8">MFS transporter</fullName>
    </submittedName>
</protein>
<keyword evidence="9" id="KW-1185">Reference proteome</keyword>
<accession>A0A918CQ05</accession>
<dbReference type="CDD" id="cd17478">
    <property type="entry name" value="MFS_FsR"/>
    <property type="match status" value="1"/>
</dbReference>
<dbReference type="PANTHER" id="PTHR43129">
    <property type="entry name" value="FOSMIDOMYCIN RESISTANCE PROTEIN"/>
    <property type="match status" value="1"/>
</dbReference>
<feature type="transmembrane region" description="Helical" evidence="6">
    <location>
        <begin position="386"/>
        <end position="408"/>
    </location>
</feature>
<evidence type="ECO:0000256" key="4">
    <source>
        <dbReference type="ARBA" id="ARBA00023136"/>
    </source>
</evidence>
<dbReference type="InterPro" id="IPR036259">
    <property type="entry name" value="MFS_trans_sf"/>
</dbReference>
<dbReference type="AlphaFoldDB" id="A0A918CQ05"/>
<evidence type="ECO:0000256" key="3">
    <source>
        <dbReference type="ARBA" id="ARBA00022989"/>
    </source>
</evidence>
<organism evidence="8 9">
    <name type="scientific">Agromyces mediolanus</name>
    <name type="common">Corynebacterium mediolanum</name>
    <dbReference type="NCBI Taxonomy" id="41986"/>
    <lineage>
        <taxon>Bacteria</taxon>
        <taxon>Bacillati</taxon>
        <taxon>Actinomycetota</taxon>
        <taxon>Actinomycetes</taxon>
        <taxon>Micrococcales</taxon>
        <taxon>Microbacteriaceae</taxon>
        <taxon>Agromyces</taxon>
    </lineage>
</organism>
<evidence type="ECO:0000256" key="6">
    <source>
        <dbReference type="SAM" id="Phobius"/>
    </source>
</evidence>
<evidence type="ECO:0000256" key="5">
    <source>
        <dbReference type="SAM" id="MobiDB-lite"/>
    </source>
</evidence>
<feature type="transmembrane region" description="Helical" evidence="6">
    <location>
        <begin position="63"/>
        <end position="82"/>
    </location>
</feature>
<gene>
    <name evidence="8" type="ORF">GCM10010196_30380</name>
</gene>
<dbReference type="SUPFAM" id="SSF103473">
    <property type="entry name" value="MFS general substrate transporter"/>
    <property type="match status" value="1"/>
</dbReference>
<reference evidence="8" key="2">
    <citation type="submission" date="2020-09" db="EMBL/GenBank/DDBJ databases">
        <authorList>
            <person name="Sun Q."/>
            <person name="Ohkuma M."/>
        </authorList>
    </citation>
    <scope>NUCLEOTIDE SEQUENCE</scope>
    <source>
        <strain evidence="8">JCM 3346</strain>
    </source>
</reference>
<feature type="transmembrane region" description="Helical" evidence="6">
    <location>
        <begin position="324"/>
        <end position="346"/>
    </location>
</feature>
<dbReference type="PANTHER" id="PTHR43129:SF1">
    <property type="entry name" value="FOSMIDOMYCIN RESISTANCE PROTEIN"/>
    <property type="match status" value="1"/>
</dbReference>
<feature type="domain" description="Major facilitator superfamily (MFS) profile" evidence="7">
    <location>
        <begin position="32"/>
        <end position="412"/>
    </location>
</feature>
<proteinExistence type="predicted"/>
<keyword evidence="2 6" id="KW-0812">Transmembrane</keyword>
<evidence type="ECO:0000256" key="2">
    <source>
        <dbReference type="ARBA" id="ARBA00022692"/>
    </source>
</evidence>
<sequence>MPHADASAAHREDPMRATTTPAPATASRSRTMLWTLTATHAANDFFTGAVAALLPFFVLQAGYSYAAVAGITLAATALSSVAQPVFGYLGDRFGLRWLSLAGLLVAGAGVAVSGLLADWYPAVLVAIALSGIGVAAYHPAATMEARAAGGGTSGAMSVFSVGGNVGVALAPAAVVLAVGWFGLPGTTLLFLPAVVLGAVYLVATRRSSRAARSAASSAISPARAPMTARDDWRSFVWLTVVLAMWSVAYVGTSAFVVLYSIDRFDASPEFASLALSLFPAAGAVGTLLGGWLADRIGRLRIVRIGYALAVLSILGIVLAPSAEIVIAATAALGFSLFLPFAPQITLSHSYLPNRIGVASGLTLGLTLSLGGLATPLLGVLADAGGIQLVFVAMAVLVAAGLGLSFVLAERASEHLPPQEPDAVAEAPVAAQ</sequence>
<dbReference type="InterPro" id="IPR020846">
    <property type="entry name" value="MFS_dom"/>
</dbReference>
<evidence type="ECO:0000259" key="7">
    <source>
        <dbReference type="PROSITE" id="PS50850"/>
    </source>
</evidence>
<dbReference type="EMBL" id="BMRJ01000004">
    <property type="protein sequence ID" value="GGR34289.1"/>
    <property type="molecule type" value="Genomic_DNA"/>
</dbReference>
<name>A0A918CQ05_AGRME</name>
<dbReference type="Pfam" id="PF07690">
    <property type="entry name" value="MFS_1"/>
    <property type="match status" value="1"/>
</dbReference>
<dbReference type="GO" id="GO:0005886">
    <property type="term" value="C:plasma membrane"/>
    <property type="evidence" value="ECO:0007669"/>
    <property type="project" value="UniProtKB-SubCell"/>
</dbReference>
<feature type="compositionally biased region" description="Low complexity" evidence="5">
    <location>
        <begin position="16"/>
        <end position="26"/>
    </location>
</feature>
<dbReference type="PROSITE" id="PS50850">
    <property type="entry name" value="MFS"/>
    <property type="match status" value="1"/>
</dbReference>
<reference evidence="8" key="1">
    <citation type="journal article" date="2014" name="Int. J. Syst. Evol. Microbiol.">
        <title>Complete genome sequence of Corynebacterium casei LMG S-19264T (=DSM 44701T), isolated from a smear-ripened cheese.</title>
        <authorList>
            <consortium name="US DOE Joint Genome Institute (JGI-PGF)"/>
            <person name="Walter F."/>
            <person name="Albersmeier A."/>
            <person name="Kalinowski J."/>
            <person name="Ruckert C."/>
        </authorList>
    </citation>
    <scope>NUCLEOTIDE SEQUENCE</scope>
    <source>
        <strain evidence="8">JCM 3346</strain>
    </source>
</reference>